<dbReference type="PANTHER" id="PTHR43581:SF2">
    <property type="entry name" value="EXCINUCLEASE ATPASE SUBUNIT"/>
    <property type="match status" value="1"/>
</dbReference>
<dbReference type="InterPro" id="IPR027417">
    <property type="entry name" value="P-loop_NTPase"/>
</dbReference>
<dbReference type="CDD" id="cd01026">
    <property type="entry name" value="TOPRIM_OLD"/>
    <property type="match status" value="1"/>
</dbReference>
<evidence type="ECO:0000259" key="2">
    <source>
        <dbReference type="Pfam" id="PF20469"/>
    </source>
</evidence>
<dbReference type="RefSeq" id="WP_161097473.1">
    <property type="nucleotide sequence ID" value="NZ_WWCW01000046.1"/>
</dbReference>
<accession>A0A845G166</accession>
<name>A0A845G166_9BURK</name>
<comment type="caution">
    <text evidence="3">The sequence shown here is derived from an EMBL/GenBank/DDBJ whole genome shotgun (WGS) entry which is preliminary data.</text>
</comment>
<reference evidence="3 4" key="1">
    <citation type="submission" date="2020-01" db="EMBL/GenBank/DDBJ databases">
        <title>Novel species isolated from a subtropical stream in China.</title>
        <authorList>
            <person name="Lu H."/>
        </authorList>
    </citation>
    <scope>NUCLEOTIDE SEQUENCE [LARGE SCALE GENOMIC DNA]</scope>
    <source>
        <strain evidence="3 4">FT82W</strain>
    </source>
</reference>
<dbReference type="Proteomes" id="UP000470302">
    <property type="component" value="Unassembled WGS sequence"/>
</dbReference>
<organism evidence="3 4">
    <name type="scientific">Duganella vulcania</name>
    <dbReference type="NCBI Taxonomy" id="2692166"/>
    <lineage>
        <taxon>Bacteria</taxon>
        <taxon>Pseudomonadati</taxon>
        <taxon>Pseudomonadota</taxon>
        <taxon>Betaproteobacteria</taxon>
        <taxon>Burkholderiales</taxon>
        <taxon>Oxalobacteraceae</taxon>
        <taxon>Telluria group</taxon>
        <taxon>Duganella</taxon>
    </lineage>
</organism>
<evidence type="ECO:0000259" key="1">
    <source>
        <dbReference type="Pfam" id="PF13175"/>
    </source>
</evidence>
<feature type="domain" description="Endonuclease GajA/Old nuclease/RecF-like AAA" evidence="1">
    <location>
        <begin position="262"/>
        <end position="480"/>
    </location>
</feature>
<gene>
    <name evidence="3" type="ORF">GTP91_14785</name>
</gene>
<dbReference type="Pfam" id="PF13175">
    <property type="entry name" value="AAA_15"/>
    <property type="match status" value="2"/>
</dbReference>
<dbReference type="AlphaFoldDB" id="A0A845G166"/>
<evidence type="ECO:0000313" key="4">
    <source>
        <dbReference type="Proteomes" id="UP000470302"/>
    </source>
</evidence>
<dbReference type="EMBL" id="WWCW01000046">
    <property type="protein sequence ID" value="MYM88433.1"/>
    <property type="molecule type" value="Genomic_DNA"/>
</dbReference>
<feature type="domain" description="OLD protein-like TOPRIM" evidence="2">
    <location>
        <begin position="536"/>
        <end position="600"/>
    </location>
</feature>
<protein>
    <submittedName>
        <fullName evidence="3">AAA family ATPase</fullName>
    </submittedName>
</protein>
<proteinExistence type="predicted"/>
<dbReference type="PANTHER" id="PTHR43581">
    <property type="entry name" value="ATP/GTP PHOSPHATASE"/>
    <property type="match status" value="1"/>
</dbReference>
<sequence length="786" mass="86805">MTTDDIARKAVAAAPTAAKAAVAKAASKPAVSKSGPPLRLACVEICNFRRLAKTRVELDESTTILVGANNSGKTSILTALKNFLSDSPGFRAFDISLSHWGKLRDLCQKWEALADDPTTDNKDVEMWEAQLETLQSCMPFIDLWFDAKEGVFSYVRPFMTSLTWAGGAVGVRVRLEPFEDTTALRRLAWRYREARAPVKALPADGHAWPTDLLDYWLRNPKELRRISAYRLDPAKGPLANPGSGEPQSLLKGADPVELVHLKNLIRVDFVPAQRGLGAEDDEVRSEGGNARPGLFSNQLLKFAKQYLNVAPSGHSNSEDLVQAIGRAQSELDSSISEALRPAMEEVEVLGYPGLHDAKGIHFRTRIQTADLLDHGTAVQYRLDPAVAAESLPEHSIGLGYQNLQSLSFMMVSFRAARLNPKQGLPVPIHLVMVEEPEAHLHVQVQRNFSLNAHGLLCSKNELHSGLRSQLIISTHSSHLAHGDSFTRLRYVKRIPGDGAGTKPSTDVVNLGDAFGKDEETRTFAERYFQVQHTDLLFADAAIFVEGTAERMLVPMFIKQNFEALATKYISFLDIGGSHAHRLKPLVERLGIPTVVITDLDPVLPTKNEKGRTVRGAVHIAGQEGIECGNDTLTSWHPMLPNFAGYRKPTDAQLVWSSATGVKVRFAWQLPVAAASEQWPSSFEDSLILTNIDWFKALEDEIDKSGKKIVHRGALAKVIGIVLDHPDHVELLKKLHDMLRGSFSKGDFSASIFERMEKGERLVCPAYISDALAWLNEQLTAKREETL</sequence>
<evidence type="ECO:0000313" key="3">
    <source>
        <dbReference type="EMBL" id="MYM88433.1"/>
    </source>
</evidence>
<dbReference type="Pfam" id="PF20469">
    <property type="entry name" value="OLD-like_TOPRIM"/>
    <property type="match status" value="1"/>
</dbReference>
<dbReference type="SUPFAM" id="SSF52540">
    <property type="entry name" value="P-loop containing nucleoside triphosphate hydrolases"/>
    <property type="match status" value="1"/>
</dbReference>
<dbReference type="InterPro" id="IPR051396">
    <property type="entry name" value="Bact_Antivir_Def_Nuclease"/>
</dbReference>
<feature type="domain" description="Endonuclease GajA/Old nuclease/RecF-like AAA" evidence="1">
    <location>
        <begin position="43"/>
        <end position="148"/>
    </location>
</feature>
<dbReference type="InterPro" id="IPR041685">
    <property type="entry name" value="AAA_GajA/Old/RecF-like"/>
</dbReference>
<dbReference type="InterPro" id="IPR034139">
    <property type="entry name" value="TOPRIM_OLD"/>
</dbReference>
<dbReference type="Gene3D" id="3.40.50.300">
    <property type="entry name" value="P-loop containing nucleotide triphosphate hydrolases"/>
    <property type="match status" value="1"/>
</dbReference>